<dbReference type="Gene3D" id="2.40.30.10">
    <property type="entry name" value="Translation factors"/>
    <property type="match status" value="1"/>
</dbReference>
<protein>
    <recommendedName>
        <fullName evidence="5">Iron-sulfur-binding ferredoxin reductase</fullName>
    </recommendedName>
</protein>
<evidence type="ECO:0008006" key="5">
    <source>
        <dbReference type="Google" id="ProtNLM"/>
    </source>
</evidence>
<evidence type="ECO:0000259" key="1">
    <source>
        <dbReference type="PROSITE" id="PS51085"/>
    </source>
</evidence>
<dbReference type="PANTHER" id="PTHR47354">
    <property type="entry name" value="NADH OXIDOREDUCTASE HCR"/>
    <property type="match status" value="1"/>
</dbReference>
<dbReference type="GO" id="GO:0016491">
    <property type="term" value="F:oxidoreductase activity"/>
    <property type="evidence" value="ECO:0007669"/>
    <property type="project" value="InterPro"/>
</dbReference>
<accession>A0A1L7NIY9</accession>
<proteinExistence type="predicted"/>
<dbReference type="Gene3D" id="3.40.50.80">
    <property type="entry name" value="Nucleotide-binding domain of ferredoxin-NADP reductase (FNR) module"/>
    <property type="match status" value="1"/>
</dbReference>
<dbReference type="InterPro" id="IPR017938">
    <property type="entry name" value="Riboflavin_synthase-like_b-brl"/>
</dbReference>
<name>A0A1L7NIY9_PSEPU</name>
<dbReference type="InterPro" id="IPR017927">
    <property type="entry name" value="FAD-bd_FR_type"/>
</dbReference>
<dbReference type="EMBL" id="AP015029">
    <property type="protein sequence ID" value="BAW25403.1"/>
    <property type="molecule type" value="Genomic_DNA"/>
</dbReference>
<dbReference type="PANTHER" id="PTHR47354:SF3">
    <property type="entry name" value="OXIDOREDUCTASE-RELATED"/>
    <property type="match status" value="1"/>
</dbReference>
<dbReference type="SUPFAM" id="SSF54292">
    <property type="entry name" value="2Fe-2S ferredoxin-like"/>
    <property type="match status" value="1"/>
</dbReference>
<evidence type="ECO:0000313" key="3">
    <source>
        <dbReference type="EMBL" id="BAW25403.1"/>
    </source>
</evidence>
<dbReference type="AlphaFoldDB" id="A0A1L7NIY9"/>
<dbReference type="RefSeq" id="WP_016488900.1">
    <property type="nucleotide sequence ID" value="NZ_AP015029.1"/>
</dbReference>
<dbReference type="Pfam" id="PF00111">
    <property type="entry name" value="Fer2"/>
    <property type="match status" value="1"/>
</dbReference>
<dbReference type="Gene3D" id="3.10.20.30">
    <property type="match status" value="1"/>
</dbReference>
<dbReference type="SUPFAM" id="SSF63380">
    <property type="entry name" value="Riboflavin synthase domain-like"/>
    <property type="match status" value="1"/>
</dbReference>
<sequence length="312" mass="34248">MPEICVGERRWAVPTGSNLLDALNEAGLNVPYSCRAGSCHACLVHCLEGQPADALPEALALDKHAQGWRLACQCRVVGDLRVAVFDPLQDGIPARVSALDWYGDVLRLRVRPERALRYQAGQHVLLWNGSIARPYSLASLPGEDDFLEFHIDCQRPGLFCDKARSLDVGDVLRLGELRGGALHYEQDWHARPLWLLAAGTGLAPLLGILREALRQGHQGDIRVMHVAATAQQHYLTAPLAALAVEHPNVSVEFIVAEQLQAWLQGLRLSSRHTVALACGAPGRIEEFARRLFIAGLPRNQLFADAFVDRAPP</sequence>
<dbReference type="Proteomes" id="UP000218731">
    <property type="component" value="Chromosome 1"/>
</dbReference>
<dbReference type="GO" id="GO:0051536">
    <property type="term" value="F:iron-sulfur cluster binding"/>
    <property type="evidence" value="ECO:0007669"/>
    <property type="project" value="InterPro"/>
</dbReference>
<dbReference type="PROSITE" id="PS51085">
    <property type="entry name" value="2FE2S_FER_2"/>
    <property type="match status" value="1"/>
</dbReference>
<dbReference type="InterPro" id="IPR036010">
    <property type="entry name" value="2Fe-2S_ferredoxin-like_sf"/>
</dbReference>
<organism evidence="3 4">
    <name type="scientific">Pseudomonas putida</name>
    <name type="common">Arthrobacter siderocapsulatus</name>
    <dbReference type="NCBI Taxonomy" id="303"/>
    <lineage>
        <taxon>Bacteria</taxon>
        <taxon>Pseudomonadati</taxon>
        <taxon>Pseudomonadota</taxon>
        <taxon>Gammaproteobacteria</taxon>
        <taxon>Pseudomonadales</taxon>
        <taxon>Pseudomonadaceae</taxon>
        <taxon>Pseudomonas</taxon>
    </lineage>
</organism>
<dbReference type="InterPro" id="IPR001041">
    <property type="entry name" value="2Fe-2S_ferredoxin-type"/>
</dbReference>
<reference evidence="3 4" key="1">
    <citation type="submission" date="2015-11" db="EMBL/GenBank/DDBJ databases">
        <title>Complete genome sequencing of a biphenyl-degrading bacterium, Pseudomonas putida KF715 (=NBRC110667).</title>
        <authorList>
            <person name="Suenaga H."/>
            <person name="Fujihara N."/>
            <person name="Watanabe T."/>
            <person name="Hirose J."/>
            <person name="Kimura N."/>
            <person name="Yamazoe A."/>
            <person name="Hosoyama A."/>
            <person name="Shimodaira J."/>
            <person name="Furukawa K."/>
        </authorList>
    </citation>
    <scope>NUCLEOTIDE SEQUENCE [LARGE SCALE GENOMIC DNA]</scope>
    <source>
        <strain evidence="3 4">KF715</strain>
    </source>
</reference>
<evidence type="ECO:0000259" key="2">
    <source>
        <dbReference type="PROSITE" id="PS51384"/>
    </source>
</evidence>
<dbReference type="InterPro" id="IPR039261">
    <property type="entry name" value="FNR_nucleotide-bd"/>
</dbReference>
<dbReference type="InterPro" id="IPR050415">
    <property type="entry name" value="MRET"/>
</dbReference>
<gene>
    <name evidence="3" type="ORF">KF715C_ch48300</name>
</gene>
<feature type="domain" description="FAD-binding FR-type" evidence="2">
    <location>
        <begin position="75"/>
        <end position="185"/>
    </location>
</feature>
<dbReference type="SUPFAM" id="SSF52343">
    <property type="entry name" value="Ferredoxin reductase-like, C-terminal NADP-linked domain"/>
    <property type="match status" value="1"/>
</dbReference>
<dbReference type="Pfam" id="PF00175">
    <property type="entry name" value="NAD_binding_1"/>
    <property type="match status" value="1"/>
</dbReference>
<dbReference type="NCBIfam" id="NF004317">
    <property type="entry name" value="PRK05713.1"/>
    <property type="match status" value="1"/>
</dbReference>
<dbReference type="CDD" id="cd00207">
    <property type="entry name" value="fer2"/>
    <property type="match status" value="1"/>
</dbReference>
<dbReference type="InterPro" id="IPR012675">
    <property type="entry name" value="Beta-grasp_dom_sf"/>
</dbReference>
<dbReference type="PROSITE" id="PS51384">
    <property type="entry name" value="FAD_FR"/>
    <property type="match status" value="1"/>
</dbReference>
<evidence type="ECO:0000313" key="4">
    <source>
        <dbReference type="Proteomes" id="UP000218731"/>
    </source>
</evidence>
<dbReference type="InterPro" id="IPR001433">
    <property type="entry name" value="OxRdtase_FAD/NAD-bd"/>
</dbReference>
<feature type="domain" description="2Fe-2S ferredoxin-type" evidence="1">
    <location>
        <begin position="2"/>
        <end position="88"/>
    </location>
</feature>